<dbReference type="SUPFAM" id="SSF103473">
    <property type="entry name" value="MFS general substrate transporter"/>
    <property type="match status" value="1"/>
</dbReference>
<evidence type="ECO:0000256" key="6">
    <source>
        <dbReference type="ARBA" id="ARBA00023136"/>
    </source>
</evidence>
<feature type="transmembrane region" description="Helical" evidence="7">
    <location>
        <begin position="315"/>
        <end position="339"/>
    </location>
</feature>
<keyword evidence="6 7" id="KW-0472">Membrane</keyword>
<keyword evidence="3" id="KW-1003">Cell membrane</keyword>
<dbReference type="Gene3D" id="1.20.1250.20">
    <property type="entry name" value="MFS general substrate transporter like domains"/>
    <property type="match status" value="2"/>
</dbReference>
<dbReference type="InterPro" id="IPR036259">
    <property type="entry name" value="MFS_trans_sf"/>
</dbReference>
<feature type="transmembrane region" description="Helical" evidence="7">
    <location>
        <begin position="223"/>
        <end position="244"/>
    </location>
</feature>
<evidence type="ECO:0000256" key="3">
    <source>
        <dbReference type="ARBA" id="ARBA00022475"/>
    </source>
</evidence>
<feature type="transmembrane region" description="Helical" evidence="7">
    <location>
        <begin position="41"/>
        <end position="62"/>
    </location>
</feature>
<evidence type="ECO:0000256" key="1">
    <source>
        <dbReference type="ARBA" id="ARBA00004651"/>
    </source>
</evidence>
<dbReference type="PANTHER" id="PTHR43124:SF3">
    <property type="entry name" value="CHLORAMPHENICOL EFFLUX PUMP RV0191"/>
    <property type="match status" value="1"/>
</dbReference>
<evidence type="ECO:0000313" key="10">
    <source>
        <dbReference type="Proteomes" id="UP000196594"/>
    </source>
</evidence>
<dbReference type="RefSeq" id="WP_087617447.1">
    <property type="nucleotide sequence ID" value="NZ_JAFBEY010000004.1"/>
</dbReference>
<keyword evidence="10" id="KW-1185">Reference proteome</keyword>
<sequence length="420" mass="45981">MEKQNSRYRWVVFVSVLLTYLLMASQRTAPGLITDQLMNDFNITATTIGLITGVQFFVYTSLQIPMGILADRFGPNFFLIFGAVLAGGGTVLYSVGTHESVLFLSRIFTGIGDATIWVNMMLILGQWFYKKEFVRLVGFAGMTGSLGFLLATVPFSAWIGLLGWRGAFFSLGLLVSLCGVLLYVVLIKQAKKAFPQITPVVNEPVQREKTAGIVKRVFSSRQAWALFLCHFGVVGGYVGFISSWAVPYGMDLYEMSRSQASQLIMVGLVGAIIGAPFMSWVASMYESIKKPYIAVQTIVFASWFMFLLFQGYPSLIGVIVLFFLIGFGYGASALTFAAVRQSFPMKESGIVSGFANTGGFLSAVLLPIFLGAILDYVQASSLNLQNGYFYGFIIPVIFSLVGLIGIMLYKEGSVTETMST</sequence>
<evidence type="ECO:0000256" key="7">
    <source>
        <dbReference type="SAM" id="Phobius"/>
    </source>
</evidence>
<feature type="transmembrane region" description="Helical" evidence="7">
    <location>
        <begin position="74"/>
        <end position="95"/>
    </location>
</feature>
<dbReference type="PANTHER" id="PTHR43124">
    <property type="entry name" value="PURINE EFFLUX PUMP PBUE"/>
    <property type="match status" value="1"/>
</dbReference>
<dbReference type="InterPro" id="IPR050189">
    <property type="entry name" value="MFS_Efflux_Transporters"/>
</dbReference>
<feature type="transmembrane region" description="Helical" evidence="7">
    <location>
        <begin position="167"/>
        <end position="186"/>
    </location>
</feature>
<feature type="transmembrane region" description="Helical" evidence="7">
    <location>
        <begin position="264"/>
        <end position="285"/>
    </location>
</feature>
<reference evidence="9 10" key="1">
    <citation type="journal article" date="2017" name="Int. J. Syst. Evol. Microbiol.">
        <title>Solibacillus kalamii sp. nov., isolated from a high-efficiency particulate arrestance filter system used in the International Space Station.</title>
        <authorList>
            <person name="Checinska Sielaff A."/>
            <person name="Kumar R.M."/>
            <person name="Pal D."/>
            <person name="Mayilraj S."/>
            <person name="Venkateswaran K."/>
        </authorList>
    </citation>
    <scope>NUCLEOTIDE SEQUENCE [LARGE SCALE GENOMIC DNA]</scope>
    <source>
        <strain evidence="9 10">ISSFR-015</strain>
    </source>
</reference>
<dbReference type="Proteomes" id="UP000196594">
    <property type="component" value="Unassembled WGS sequence"/>
</dbReference>
<feature type="transmembrane region" description="Helical" evidence="7">
    <location>
        <begin position="292"/>
        <end position="309"/>
    </location>
</feature>
<name>A0ABX3ZGQ4_9BACL</name>
<comment type="caution">
    <text evidence="9">The sequence shown here is derived from an EMBL/GenBank/DDBJ whole genome shotgun (WGS) entry which is preliminary data.</text>
</comment>
<keyword evidence="4 7" id="KW-0812">Transmembrane</keyword>
<evidence type="ECO:0000259" key="8">
    <source>
        <dbReference type="PROSITE" id="PS50850"/>
    </source>
</evidence>
<accession>A0ABX3ZGQ4</accession>
<dbReference type="Pfam" id="PF07690">
    <property type="entry name" value="MFS_1"/>
    <property type="match status" value="1"/>
</dbReference>
<feature type="transmembrane region" description="Helical" evidence="7">
    <location>
        <begin position="107"/>
        <end position="129"/>
    </location>
</feature>
<evidence type="ECO:0000313" key="9">
    <source>
        <dbReference type="EMBL" id="OUZ38890.1"/>
    </source>
</evidence>
<organism evidence="9 10">
    <name type="scientific">Solibacillus kalamii</name>
    <dbReference type="NCBI Taxonomy" id="1748298"/>
    <lineage>
        <taxon>Bacteria</taxon>
        <taxon>Bacillati</taxon>
        <taxon>Bacillota</taxon>
        <taxon>Bacilli</taxon>
        <taxon>Bacillales</taxon>
        <taxon>Caryophanaceae</taxon>
        <taxon>Solibacillus</taxon>
    </lineage>
</organism>
<feature type="domain" description="Major facilitator superfamily (MFS) profile" evidence="8">
    <location>
        <begin position="12"/>
        <end position="414"/>
    </location>
</feature>
<dbReference type="EMBL" id="NHNT01000006">
    <property type="protein sequence ID" value="OUZ38890.1"/>
    <property type="molecule type" value="Genomic_DNA"/>
</dbReference>
<comment type="subcellular location">
    <subcellularLocation>
        <location evidence="1">Cell membrane</location>
        <topology evidence="1">Multi-pass membrane protein</topology>
    </subcellularLocation>
</comment>
<keyword evidence="5 7" id="KW-1133">Transmembrane helix</keyword>
<evidence type="ECO:0000256" key="2">
    <source>
        <dbReference type="ARBA" id="ARBA00022448"/>
    </source>
</evidence>
<evidence type="ECO:0000256" key="4">
    <source>
        <dbReference type="ARBA" id="ARBA00022692"/>
    </source>
</evidence>
<dbReference type="InterPro" id="IPR020846">
    <property type="entry name" value="MFS_dom"/>
</dbReference>
<proteinExistence type="predicted"/>
<evidence type="ECO:0000256" key="5">
    <source>
        <dbReference type="ARBA" id="ARBA00022989"/>
    </source>
</evidence>
<feature type="transmembrane region" description="Helical" evidence="7">
    <location>
        <begin position="388"/>
        <end position="409"/>
    </location>
</feature>
<feature type="transmembrane region" description="Helical" evidence="7">
    <location>
        <begin position="136"/>
        <end position="161"/>
    </location>
</feature>
<protein>
    <submittedName>
        <fullName evidence="9">MFS transporter</fullName>
    </submittedName>
</protein>
<dbReference type="PROSITE" id="PS50850">
    <property type="entry name" value="MFS"/>
    <property type="match status" value="1"/>
</dbReference>
<gene>
    <name evidence="9" type="ORF">CBM15_10420</name>
</gene>
<keyword evidence="2" id="KW-0813">Transport</keyword>
<feature type="transmembrane region" description="Helical" evidence="7">
    <location>
        <begin position="351"/>
        <end position="376"/>
    </location>
</feature>
<dbReference type="InterPro" id="IPR011701">
    <property type="entry name" value="MFS"/>
</dbReference>